<dbReference type="GO" id="GO:0004553">
    <property type="term" value="F:hydrolase activity, hydrolyzing O-glycosyl compounds"/>
    <property type="evidence" value="ECO:0007669"/>
    <property type="project" value="InterPro"/>
</dbReference>
<gene>
    <name evidence="5" type="ORF">FHU40_002776</name>
</gene>
<dbReference type="InterPro" id="IPR001547">
    <property type="entry name" value="Glyco_hydro_5"/>
</dbReference>
<dbReference type="Gene3D" id="3.20.20.80">
    <property type="entry name" value="Glycosidases"/>
    <property type="match status" value="1"/>
</dbReference>
<keyword evidence="1 3" id="KW-0378">Hydrolase</keyword>
<dbReference type="PANTHER" id="PTHR34142:SF1">
    <property type="entry name" value="GLYCOSIDE HYDROLASE FAMILY 5 DOMAIN-CONTAINING PROTEIN"/>
    <property type="match status" value="1"/>
</dbReference>
<proteinExistence type="inferred from homology"/>
<protein>
    <recommendedName>
        <fullName evidence="4">Glycoside hydrolase family 5 domain-containing protein</fullName>
    </recommendedName>
</protein>
<dbReference type="SUPFAM" id="SSF51445">
    <property type="entry name" value="(Trans)glycosidases"/>
    <property type="match status" value="1"/>
</dbReference>
<accession>A0A7W4VWU0</accession>
<feature type="domain" description="Glycoside hydrolase family 5" evidence="4">
    <location>
        <begin position="92"/>
        <end position="357"/>
    </location>
</feature>
<evidence type="ECO:0000256" key="3">
    <source>
        <dbReference type="RuleBase" id="RU361153"/>
    </source>
</evidence>
<name>A0A7W4VWU0_9ACTN</name>
<dbReference type="PANTHER" id="PTHR34142">
    <property type="entry name" value="ENDO-BETA-1,4-GLUCANASE A"/>
    <property type="match status" value="1"/>
</dbReference>
<dbReference type="Pfam" id="PF00150">
    <property type="entry name" value="Cellulase"/>
    <property type="match status" value="1"/>
</dbReference>
<evidence type="ECO:0000259" key="4">
    <source>
        <dbReference type="Pfam" id="PF00150"/>
    </source>
</evidence>
<organism evidence="5 6">
    <name type="scientific">Nocardioides soli</name>
    <dbReference type="NCBI Taxonomy" id="1036020"/>
    <lineage>
        <taxon>Bacteria</taxon>
        <taxon>Bacillati</taxon>
        <taxon>Actinomycetota</taxon>
        <taxon>Actinomycetes</taxon>
        <taxon>Propionibacteriales</taxon>
        <taxon>Nocardioidaceae</taxon>
        <taxon>Nocardioides</taxon>
    </lineage>
</organism>
<sequence>MGRRARWVVPVVAIVVLLTGGAIYAERRAPGAETARVETGAPQPVVDGNRLVDARSGATFVPRGVNWSSFEYACAQGWGMSSLDALAGPDVYADEAAAIADWGANTVRLPLNQDCWLGTRGAPVSDQFEERTPIGYRSAVRHFVSALNRHGMVVVLDLHSRKRMGQPEFGNLAMPDSESLAFWRSVASQYRENPSVMFDAFNEPYSRYNAVEKLVFDLTWECWRDGGCAAPVEDDQTATAARITYPVQGMATVVREIRDAGADQPVLLGGLDYANDLSHWLDFAPDDDQLVASFHSYDFKDCGTEQCWNSVLAPLADRVPVLTGELGATDPRDGYVTRYLDWADRHGIGSLFWVWADHPTDPMSLVRNDVGAPSAYGVIARRYLRHP</sequence>
<dbReference type="EMBL" id="JACHWR010000002">
    <property type="protein sequence ID" value="MBB3042958.1"/>
    <property type="molecule type" value="Genomic_DNA"/>
</dbReference>
<keyword evidence="6" id="KW-1185">Reference proteome</keyword>
<dbReference type="Proteomes" id="UP000589626">
    <property type="component" value="Unassembled WGS sequence"/>
</dbReference>
<dbReference type="RefSeq" id="WP_183592866.1">
    <property type="nucleotide sequence ID" value="NZ_JACHWR010000002.1"/>
</dbReference>
<keyword evidence="2 3" id="KW-0326">Glycosidase</keyword>
<evidence type="ECO:0000313" key="6">
    <source>
        <dbReference type="Proteomes" id="UP000589626"/>
    </source>
</evidence>
<evidence type="ECO:0000313" key="5">
    <source>
        <dbReference type="EMBL" id="MBB3042958.1"/>
    </source>
</evidence>
<comment type="caution">
    <text evidence="5">The sequence shown here is derived from an EMBL/GenBank/DDBJ whole genome shotgun (WGS) entry which is preliminary data.</text>
</comment>
<reference evidence="5 6" key="1">
    <citation type="submission" date="2020-08" db="EMBL/GenBank/DDBJ databases">
        <title>Sequencing the genomes of 1000 actinobacteria strains.</title>
        <authorList>
            <person name="Klenk H.-P."/>
        </authorList>
    </citation>
    <scope>NUCLEOTIDE SEQUENCE [LARGE SCALE GENOMIC DNA]</scope>
    <source>
        <strain evidence="5 6">DSM 105498</strain>
    </source>
</reference>
<dbReference type="InterPro" id="IPR017853">
    <property type="entry name" value="GH"/>
</dbReference>
<dbReference type="AlphaFoldDB" id="A0A7W4VWU0"/>
<dbReference type="GO" id="GO:0009251">
    <property type="term" value="P:glucan catabolic process"/>
    <property type="evidence" value="ECO:0007669"/>
    <property type="project" value="TreeGrafter"/>
</dbReference>
<evidence type="ECO:0000256" key="2">
    <source>
        <dbReference type="ARBA" id="ARBA00023295"/>
    </source>
</evidence>
<evidence type="ECO:0000256" key="1">
    <source>
        <dbReference type="ARBA" id="ARBA00022801"/>
    </source>
</evidence>
<comment type="similarity">
    <text evidence="3">Belongs to the glycosyl hydrolase 5 (cellulase A) family.</text>
</comment>